<evidence type="ECO:0000313" key="1">
    <source>
        <dbReference type="EMBL" id="MEL3958173.1"/>
    </source>
</evidence>
<dbReference type="Proteomes" id="UP001459714">
    <property type="component" value="Unassembled WGS sequence"/>
</dbReference>
<dbReference type="EMBL" id="JBBYAK010000001">
    <property type="protein sequence ID" value="MEL3958173.1"/>
    <property type="molecule type" value="Genomic_DNA"/>
</dbReference>
<protein>
    <submittedName>
        <fullName evidence="1">Uncharacterized protein</fullName>
    </submittedName>
</protein>
<evidence type="ECO:0000313" key="2">
    <source>
        <dbReference type="Proteomes" id="UP001459714"/>
    </source>
</evidence>
<reference evidence="1 2" key="1">
    <citation type="submission" date="2024-03" db="EMBL/GenBank/DDBJ databases">
        <title>Bacilli Hybrid Assemblies.</title>
        <authorList>
            <person name="Kovac J."/>
        </authorList>
    </citation>
    <scope>NUCLEOTIDE SEQUENCE [LARGE SCALE GENOMIC DNA]</scope>
    <source>
        <strain evidence="1 2">FSL M8-0022</strain>
    </source>
</reference>
<sequence>MKRYVVIGFDIRGHYVIGKVFEDTNAAKEYFHYLNNELVGKIIGGEHHHLEYAEMYEMDYDPMK</sequence>
<accession>A0ABU9K049</accession>
<comment type="caution">
    <text evidence="1">The sequence shown here is derived from an EMBL/GenBank/DDBJ whole genome shotgun (WGS) entry which is preliminary data.</text>
</comment>
<dbReference type="RefSeq" id="WP_342014906.1">
    <property type="nucleotide sequence ID" value="NZ_CP155465.1"/>
</dbReference>
<gene>
    <name evidence="1" type="ORF">NST17_13345</name>
</gene>
<keyword evidence="2" id="KW-1185">Reference proteome</keyword>
<organism evidence="1 2">
    <name type="scientific">Caldifermentibacillus hisashii</name>
    <dbReference type="NCBI Taxonomy" id="996558"/>
    <lineage>
        <taxon>Bacteria</taxon>
        <taxon>Bacillati</taxon>
        <taxon>Bacillota</taxon>
        <taxon>Bacilli</taxon>
        <taxon>Bacillales</taxon>
        <taxon>Bacillaceae</taxon>
        <taxon>Caldifermentibacillus</taxon>
    </lineage>
</organism>
<proteinExistence type="predicted"/>
<name>A0ABU9K049_9BACI</name>